<sequence length="291" mass="31981">MVNQVYQAHTMEEALDWLDQHKEKAKLIAGGTDLIIKLREGAVMPAVLIDISNMQGINHIEERDQRIILGSTATFTDIQQSRIFQKRLIAIAQAAQSVGSPQIRHRATVGGNICNASPAADLLPPLLAMNAKALLQSKESSRLLPLEELLTGKETTCLLPEEMLKSIEFSSLGKGEGLGFSKLSVRNALAIARISMAVYLHLDDKGNCQDIRIASGALGLTAQREKNVESLIKGQPLDKKMIETASKALEATTLERLSGRKTLPFKRYAVQGVFQEALEQAMELCVRRDIR</sequence>
<dbReference type="InterPro" id="IPR051312">
    <property type="entry name" value="Diverse_Substr_Oxidored"/>
</dbReference>
<gene>
    <name evidence="4" type="ORF">SAMN05192546_108126</name>
</gene>
<dbReference type="SUPFAM" id="SSF55447">
    <property type="entry name" value="CO dehydrogenase flavoprotein C-terminal domain-like"/>
    <property type="match status" value="1"/>
</dbReference>
<evidence type="ECO:0000313" key="5">
    <source>
        <dbReference type="Proteomes" id="UP000199230"/>
    </source>
</evidence>
<dbReference type="InterPro" id="IPR016167">
    <property type="entry name" value="FAD-bd_PCMH_sub1"/>
</dbReference>
<name>A0A1H3Q7X1_9FIRM</name>
<dbReference type="EMBL" id="FNPV01000008">
    <property type="protein sequence ID" value="SDZ09251.1"/>
    <property type="molecule type" value="Genomic_DNA"/>
</dbReference>
<evidence type="ECO:0000259" key="3">
    <source>
        <dbReference type="PROSITE" id="PS51387"/>
    </source>
</evidence>
<evidence type="ECO:0000256" key="1">
    <source>
        <dbReference type="ARBA" id="ARBA00022630"/>
    </source>
</evidence>
<dbReference type="STRING" id="159292.SAMN05192546_108126"/>
<feature type="domain" description="FAD-binding PCMH-type" evidence="3">
    <location>
        <begin position="1"/>
        <end position="169"/>
    </location>
</feature>
<dbReference type="SMART" id="SM01092">
    <property type="entry name" value="CO_deh_flav_C"/>
    <property type="match status" value="1"/>
</dbReference>
<dbReference type="PANTHER" id="PTHR42659">
    <property type="entry name" value="XANTHINE DEHYDROGENASE SUBUNIT C-RELATED"/>
    <property type="match status" value="1"/>
</dbReference>
<dbReference type="Proteomes" id="UP000199230">
    <property type="component" value="Unassembled WGS sequence"/>
</dbReference>
<dbReference type="InterPro" id="IPR002346">
    <property type="entry name" value="Mopterin_DH_FAD-bd"/>
</dbReference>
<keyword evidence="1" id="KW-0285">Flavoprotein</keyword>
<proteinExistence type="predicted"/>
<evidence type="ECO:0000313" key="4">
    <source>
        <dbReference type="EMBL" id="SDZ09251.1"/>
    </source>
</evidence>
<dbReference type="Gene3D" id="3.30.465.10">
    <property type="match status" value="1"/>
</dbReference>
<dbReference type="InterPro" id="IPR016166">
    <property type="entry name" value="FAD-bd_PCMH"/>
</dbReference>
<dbReference type="InterPro" id="IPR016169">
    <property type="entry name" value="FAD-bd_PCMH_sub2"/>
</dbReference>
<dbReference type="GO" id="GO:0016491">
    <property type="term" value="F:oxidoreductase activity"/>
    <property type="evidence" value="ECO:0007669"/>
    <property type="project" value="UniProtKB-KW"/>
</dbReference>
<organism evidence="4 5">
    <name type="scientific">Tindallia californiensis</name>
    <dbReference type="NCBI Taxonomy" id="159292"/>
    <lineage>
        <taxon>Bacteria</taxon>
        <taxon>Bacillati</taxon>
        <taxon>Bacillota</taxon>
        <taxon>Clostridia</taxon>
        <taxon>Peptostreptococcales</taxon>
        <taxon>Tindalliaceae</taxon>
        <taxon>Tindallia</taxon>
    </lineage>
</organism>
<dbReference type="Pfam" id="PF00941">
    <property type="entry name" value="FAD_binding_5"/>
    <property type="match status" value="1"/>
</dbReference>
<dbReference type="OrthoDB" id="9789842at2"/>
<reference evidence="4 5" key="1">
    <citation type="submission" date="2016-10" db="EMBL/GenBank/DDBJ databases">
        <authorList>
            <person name="de Groot N.N."/>
        </authorList>
    </citation>
    <scope>NUCLEOTIDE SEQUENCE [LARGE SCALE GENOMIC DNA]</scope>
    <source>
        <strain evidence="4 5">APO</strain>
    </source>
</reference>
<dbReference type="PANTHER" id="PTHR42659:SF9">
    <property type="entry name" value="XANTHINE DEHYDROGENASE FAD-BINDING SUBUNIT XDHB-RELATED"/>
    <property type="match status" value="1"/>
</dbReference>
<keyword evidence="2" id="KW-0560">Oxidoreductase</keyword>
<evidence type="ECO:0000256" key="2">
    <source>
        <dbReference type="ARBA" id="ARBA00023002"/>
    </source>
</evidence>
<dbReference type="Gene3D" id="3.30.390.50">
    <property type="entry name" value="CO dehydrogenase flavoprotein, C-terminal domain"/>
    <property type="match status" value="1"/>
</dbReference>
<dbReference type="RefSeq" id="WP_093314671.1">
    <property type="nucleotide sequence ID" value="NZ_FNPV01000008.1"/>
</dbReference>
<dbReference type="SUPFAM" id="SSF56176">
    <property type="entry name" value="FAD-binding/transporter-associated domain-like"/>
    <property type="match status" value="1"/>
</dbReference>
<dbReference type="Gene3D" id="3.30.43.10">
    <property type="entry name" value="Uridine Diphospho-n-acetylenolpyruvylglucosamine Reductase, domain 2"/>
    <property type="match status" value="1"/>
</dbReference>
<dbReference type="InterPro" id="IPR036318">
    <property type="entry name" value="FAD-bd_PCMH-like_sf"/>
</dbReference>
<dbReference type="InterPro" id="IPR036683">
    <property type="entry name" value="CO_DH_flav_C_dom_sf"/>
</dbReference>
<accession>A0A1H3Q7X1</accession>
<dbReference type="PROSITE" id="PS51387">
    <property type="entry name" value="FAD_PCMH"/>
    <property type="match status" value="1"/>
</dbReference>
<protein>
    <submittedName>
        <fullName evidence="4">Purine hydroxylase gamma subunit apoprotein</fullName>
    </submittedName>
</protein>
<dbReference type="InterPro" id="IPR005107">
    <property type="entry name" value="CO_DH_flav_C"/>
</dbReference>
<dbReference type="Pfam" id="PF03450">
    <property type="entry name" value="CO_deh_flav_C"/>
    <property type="match status" value="1"/>
</dbReference>
<keyword evidence="5" id="KW-1185">Reference proteome</keyword>
<dbReference type="AlphaFoldDB" id="A0A1H3Q7X1"/>
<dbReference type="GO" id="GO:0071949">
    <property type="term" value="F:FAD binding"/>
    <property type="evidence" value="ECO:0007669"/>
    <property type="project" value="InterPro"/>
</dbReference>